<dbReference type="AlphaFoldDB" id="A0A7Z2ZPG4"/>
<evidence type="ECO:0000259" key="2">
    <source>
        <dbReference type="Pfam" id="PF07833"/>
    </source>
</evidence>
<feature type="signal peptide" evidence="1">
    <location>
        <begin position="1"/>
        <end position="25"/>
    </location>
</feature>
<evidence type="ECO:0000313" key="4">
    <source>
        <dbReference type="Proteomes" id="UP000502248"/>
    </source>
</evidence>
<dbReference type="EMBL" id="CP051680">
    <property type="protein sequence ID" value="QJD85972.1"/>
    <property type="molecule type" value="Genomic_DNA"/>
</dbReference>
<dbReference type="Gene3D" id="3.30.457.10">
    <property type="entry name" value="Copper amine oxidase-like, N-terminal domain"/>
    <property type="match status" value="1"/>
</dbReference>
<keyword evidence="4" id="KW-1185">Reference proteome</keyword>
<dbReference type="InterPro" id="IPR036582">
    <property type="entry name" value="Mao_N_sf"/>
</dbReference>
<dbReference type="KEGG" id="cheb:HH215_24215"/>
<dbReference type="InterPro" id="IPR012854">
    <property type="entry name" value="Cu_amine_oxidase-like_N"/>
</dbReference>
<protein>
    <submittedName>
        <fullName evidence="3">Copper amine oxidase N-terminal domain-containing protein</fullName>
    </submittedName>
</protein>
<dbReference type="SUPFAM" id="SSF55383">
    <property type="entry name" value="Copper amine oxidase, domain N"/>
    <property type="match status" value="1"/>
</dbReference>
<dbReference type="RefSeq" id="WP_169282224.1">
    <property type="nucleotide sequence ID" value="NZ_CP051680.1"/>
</dbReference>
<feature type="chain" id="PRO_5031174707" evidence="1">
    <location>
        <begin position="26"/>
        <end position="255"/>
    </location>
</feature>
<evidence type="ECO:0000313" key="3">
    <source>
        <dbReference type="EMBL" id="QJD85972.1"/>
    </source>
</evidence>
<evidence type="ECO:0000256" key="1">
    <source>
        <dbReference type="SAM" id="SignalP"/>
    </source>
</evidence>
<proteinExistence type="predicted"/>
<feature type="domain" description="Copper amine oxidase-like N-terminal" evidence="2">
    <location>
        <begin position="25"/>
        <end position="127"/>
    </location>
</feature>
<organism evidence="3 4">
    <name type="scientific">Cohnella herbarum</name>
    <dbReference type="NCBI Taxonomy" id="2728023"/>
    <lineage>
        <taxon>Bacteria</taxon>
        <taxon>Bacillati</taxon>
        <taxon>Bacillota</taxon>
        <taxon>Bacilli</taxon>
        <taxon>Bacillales</taxon>
        <taxon>Paenibacillaceae</taxon>
        <taxon>Cohnella</taxon>
    </lineage>
</organism>
<dbReference type="Proteomes" id="UP000502248">
    <property type="component" value="Chromosome"/>
</dbReference>
<keyword evidence="1" id="KW-0732">Signal</keyword>
<dbReference type="Pfam" id="PF07833">
    <property type="entry name" value="Cu_amine_oxidN1"/>
    <property type="match status" value="1"/>
</dbReference>
<gene>
    <name evidence="3" type="ORF">HH215_24215</name>
</gene>
<sequence length="255" mass="28091">MKKTIIALFGITLTAAALLPNQSYADNQPFVIQGKTVDGRTLVPVRYISAGLGADVKWNQQAKTVSVLQGDTHVILKVDSNKVLLNDKIITIDVPARNEKGVIYVPIRFIGQALGGTIAWNSSNRTADVSLGDKQVRVTTESTFNTSKIPQATLNTLIQKANEAADLSSIAQIRTHFKPYFTDSFINRLIQQRGLKIKAPFNEIAYSNSNDKVGQITQTSTTADKTAYAIERTIVLTYSKDRWLVDSIVFTTLFP</sequence>
<accession>A0A7Z2ZPG4</accession>
<name>A0A7Z2ZPG4_9BACL</name>
<reference evidence="3 4" key="1">
    <citation type="submission" date="2020-04" db="EMBL/GenBank/DDBJ databases">
        <title>Genome sequencing of novel species.</title>
        <authorList>
            <person name="Heo J."/>
            <person name="Kim S.-J."/>
            <person name="Kim J.-S."/>
            <person name="Hong S.-B."/>
            <person name="Kwon S.-W."/>
        </authorList>
    </citation>
    <scope>NUCLEOTIDE SEQUENCE [LARGE SCALE GENOMIC DNA]</scope>
    <source>
        <strain evidence="3 4">MFER-1</strain>
    </source>
</reference>